<feature type="domain" description="BACK" evidence="1">
    <location>
        <begin position="166"/>
        <end position="244"/>
    </location>
</feature>
<dbReference type="Pfam" id="PF07707">
    <property type="entry name" value="BACK"/>
    <property type="match status" value="1"/>
</dbReference>
<keyword evidence="3" id="KW-1185">Reference proteome</keyword>
<name>A0ABR2HY67_9EUKA</name>
<gene>
    <name evidence="2" type="ORF">M9Y10_016893</name>
</gene>
<reference evidence="2 3" key="1">
    <citation type="submission" date="2024-04" db="EMBL/GenBank/DDBJ databases">
        <title>Tritrichomonas musculus Genome.</title>
        <authorList>
            <person name="Alves-Ferreira E."/>
            <person name="Grigg M."/>
            <person name="Lorenzi H."/>
            <person name="Galac M."/>
        </authorList>
    </citation>
    <scope>NUCLEOTIDE SEQUENCE [LARGE SCALE GENOMIC DNA]</scope>
    <source>
        <strain evidence="2 3">EAF2021</strain>
    </source>
</reference>
<evidence type="ECO:0000259" key="1">
    <source>
        <dbReference type="Pfam" id="PF07707"/>
    </source>
</evidence>
<dbReference type="Proteomes" id="UP001470230">
    <property type="component" value="Unassembled WGS sequence"/>
</dbReference>
<accession>A0ABR2HY67</accession>
<dbReference type="EMBL" id="JAPFFF010000021">
    <property type="protein sequence ID" value="KAK8854333.1"/>
    <property type="molecule type" value="Genomic_DNA"/>
</dbReference>
<proteinExistence type="predicted"/>
<evidence type="ECO:0000313" key="2">
    <source>
        <dbReference type="EMBL" id="KAK8854333.1"/>
    </source>
</evidence>
<comment type="caution">
    <text evidence="2">The sequence shown here is derived from an EMBL/GenBank/DDBJ whole genome shotgun (WGS) entry which is preliminary data.</text>
</comment>
<sequence>MNFALSLKQIKKIPFEKLEKNFTFIVNGKHYETNRFVADFLSPVILNYHYLDETINFFEFSTDIDKETGNSLTDERDYFQEFLQLVDFQSKQISKSQKDHYIEYFIHLGNFDEYCELQKENLEELTPENVIDRLEIFLTSLQKFNYTKLSKNVEIVNEAISNENIKQIIKYASSHFDQIDKSKMKKINIDMIEEILKNEELKLEDEDTLLNFVLDLYENNDQFSSLFEYVKFENVSEESLSNFIDKFDYQLMTAGVWKSICHRLVPNDQEKGNRYKQSYKKFVHKEGEDFNGIIRYLTNKYGGNVHDKGVVDISSTSIQGDKIAYHPKNLVDYQNSSNYYYSKPEPSVIISFDFKDYLIQLTNYTIKTDNGPENYDHLRNWVIEVSNDKEKWDVIDKHDDDTSLRGANIIHTFSVQKAEGFHRYIRIRQTGHSWNGSYYLRFYFIEFYGMLKESKELCK</sequence>
<dbReference type="Gene3D" id="2.60.120.260">
    <property type="entry name" value="Galactose-binding domain-like"/>
    <property type="match status" value="1"/>
</dbReference>
<organism evidence="2 3">
    <name type="scientific">Tritrichomonas musculus</name>
    <dbReference type="NCBI Taxonomy" id="1915356"/>
    <lineage>
        <taxon>Eukaryota</taxon>
        <taxon>Metamonada</taxon>
        <taxon>Parabasalia</taxon>
        <taxon>Tritrichomonadida</taxon>
        <taxon>Tritrichomonadidae</taxon>
        <taxon>Tritrichomonas</taxon>
    </lineage>
</organism>
<dbReference type="InterPro" id="IPR008979">
    <property type="entry name" value="Galactose-bd-like_sf"/>
</dbReference>
<dbReference type="InterPro" id="IPR011705">
    <property type="entry name" value="BACK"/>
</dbReference>
<dbReference type="SUPFAM" id="SSF49785">
    <property type="entry name" value="Galactose-binding domain-like"/>
    <property type="match status" value="1"/>
</dbReference>
<evidence type="ECO:0000313" key="3">
    <source>
        <dbReference type="Proteomes" id="UP001470230"/>
    </source>
</evidence>
<protein>
    <recommendedName>
        <fullName evidence="1">BACK domain-containing protein</fullName>
    </recommendedName>
</protein>